<feature type="domain" description="AB hydrolase-1" evidence="1">
    <location>
        <begin position="23"/>
        <end position="289"/>
    </location>
</feature>
<dbReference type="InterPro" id="IPR000073">
    <property type="entry name" value="AB_hydrolase_1"/>
</dbReference>
<keyword evidence="3" id="KW-1185">Reference proteome</keyword>
<dbReference type="EMBL" id="QYYA01000002">
    <property type="protein sequence ID" value="RJG18702.1"/>
    <property type="molecule type" value="Genomic_DNA"/>
</dbReference>
<dbReference type="AlphaFoldDB" id="A0A418Y093"/>
<reference evidence="2 3" key="1">
    <citation type="submission" date="2018-09" db="EMBL/GenBank/DDBJ databases">
        <title>Alcanivorax profundi sp. nov., isolated from 1000 m-depth seawater of the Mariana Trench.</title>
        <authorList>
            <person name="Liu J."/>
        </authorList>
    </citation>
    <scope>NUCLEOTIDE SEQUENCE [LARGE SCALE GENOMIC DNA]</scope>
    <source>
        <strain evidence="2 3">MTEO17</strain>
    </source>
</reference>
<organism evidence="2 3">
    <name type="scientific">Alcanivorax profundi</name>
    <dbReference type="NCBI Taxonomy" id="2338368"/>
    <lineage>
        <taxon>Bacteria</taxon>
        <taxon>Pseudomonadati</taxon>
        <taxon>Pseudomonadota</taxon>
        <taxon>Gammaproteobacteria</taxon>
        <taxon>Oceanospirillales</taxon>
        <taxon>Alcanivoracaceae</taxon>
        <taxon>Alcanivorax</taxon>
    </lineage>
</organism>
<name>A0A418Y093_9GAMM</name>
<dbReference type="InterPro" id="IPR050228">
    <property type="entry name" value="Carboxylesterase_BioH"/>
</dbReference>
<dbReference type="GO" id="GO:0016787">
    <property type="term" value="F:hydrolase activity"/>
    <property type="evidence" value="ECO:0007669"/>
    <property type="project" value="UniProtKB-KW"/>
</dbReference>
<proteinExistence type="predicted"/>
<keyword evidence="2" id="KW-0378">Hydrolase</keyword>
<dbReference type="Gene3D" id="3.40.50.1820">
    <property type="entry name" value="alpha/beta hydrolase"/>
    <property type="match status" value="1"/>
</dbReference>
<evidence type="ECO:0000313" key="3">
    <source>
        <dbReference type="Proteomes" id="UP000283734"/>
    </source>
</evidence>
<sequence>MPFFPARDGESLQVRIIGRGQPVLMLHGLGMQGRDWLPFVLPFTRRYQFFLPDFRGAGGSSRVRFNQPDVFHNHMQDMEDLVSHFGLSDFSLVGYSLGATTSLHWHGYGDFTPVRRYLHIDQSPCIANGSDWAYGLFGDQQVRFFSQLEALLALLDGAPDAGPLNRLATGLREAVLGQLLDIFSQVAGRPELRSAYQSTRRWSGMWARLLPVADVADLRAYLRAYLSHTHDYRTTSGNFPVPATVLTGALSPLYPAAGQAEFARHIRARHVVLDKAGHVPLMSQPVAFTRALGRFLNE</sequence>
<gene>
    <name evidence="2" type="ORF">D4A39_09610</name>
</gene>
<comment type="caution">
    <text evidence="2">The sequence shown here is derived from an EMBL/GenBank/DDBJ whole genome shotgun (WGS) entry which is preliminary data.</text>
</comment>
<evidence type="ECO:0000313" key="2">
    <source>
        <dbReference type="EMBL" id="RJG18702.1"/>
    </source>
</evidence>
<dbReference type="Pfam" id="PF12697">
    <property type="entry name" value="Abhydrolase_6"/>
    <property type="match status" value="1"/>
</dbReference>
<dbReference type="RefSeq" id="WP_022985503.1">
    <property type="nucleotide sequence ID" value="NZ_QYYA01000002.1"/>
</dbReference>
<protein>
    <submittedName>
        <fullName evidence="2">Alpha/beta hydrolase</fullName>
    </submittedName>
</protein>
<accession>A0A418Y093</accession>
<evidence type="ECO:0000259" key="1">
    <source>
        <dbReference type="Pfam" id="PF12697"/>
    </source>
</evidence>
<dbReference type="PANTHER" id="PTHR43194">
    <property type="entry name" value="HYDROLASE ALPHA/BETA FOLD FAMILY"/>
    <property type="match status" value="1"/>
</dbReference>
<dbReference type="InterPro" id="IPR029058">
    <property type="entry name" value="AB_hydrolase_fold"/>
</dbReference>
<dbReference type="OrthoDB" id="7055710at2"/>
<dbReference type="SUPFAM" id="SSF53474">
    <property type="entry name" value="alpha/beta-Hydrolases"/>
    <property type="match status" value="1"/>
</dbReference>
<dbReference type="PANTHER" id="PTHR43194:SF2">
    <property type="entry name" value="PEROXISOMAL MEMBRANE PROTEIN LPX1"/>
    <property type="match status" value="1"/>
</dbReference>
<dbReference type="Proteomes" id="UP000283734">
    <property type="component" value="Unassembled WGS sequence"/>
</dbReference>